<evidence type="ECO:0000259" key="5">
    <source>
        <dbReference type="Pfam" id="PF00884"/>
    </source>
</evidence>
<keyword evidence="7" id="KW-1185">Reference proteome</keyword>
<comment type="similarity">
    <text evidence="1">Belongs to the sulfatase family.</text>
</comment>
<dbReference type="Gene3D" id="3.40.720.10">
    <property type="entry name" value="Alkaline Phosphatase, subunit A"/>
    <property type="match status" value="1"/>
</dbReference>
<dbReference type="InterPro" id="IPR024607">
    <property type="entry name" value="Sulfatase_CS"/>
</dbReference>
<name>A0A934RWN4_9BACT</name>
<feature type="domain" description="Sulfatase N-terminal" evidence="5">
    <location>
        <begin position="24"/>
        <end position="298"/>
    </location>
</feature>
<dbReference type="PROSITE" id="PS00523">
    <property type="entry name" value="SULFATASE_1"/>
    <property type="match status" value="1"/>
</dbReference>
<reference evidence="6" key="1">
    <citation type="submission" date="2021-01" db="EMBL/GenBank/DDBJ databases">
        <title>Modified the classification status of verrucomicrobia.</title>
        <authorList>
            <person name="Feng X."/>
        </authorList>
    </citation>
    <scope>NUCLEOTIDE SEQUENCE</scope>
    <source>
        <strain evidence="6">KCTC 13126</strain>
    </source>
</reference>
<dbReference type="Proteomes" id="UP000617628">
    <property type="component" value="Unassembled WGS sequence"/>
</dbReference>
<evidence type="ECO:0000256" key="1">
    <source>
        <dbReference type="ARBA" id="ARBA00008779"/>
    </source>
</evidence>
<dbReference type="InterPro" id="IPR017850">
    <property type="entry name" value="Alkaline_phosphatase_core_sf"/>
</dbReference>
<dbReference type="PANTHER" id="PTHR42693:SF53">
    <property type="entry name" value="ENDO-4-O-SULFATASE"/>
    <property type="match status" value="1"/>
</dbReference>
<sequence>MLKHCLLSAVLLFIVRSGFSEDRPNILWLTSEDNSASWLGCYGNENATTPNIDKFAEENFQYMHAYASAPVCGPSRSTWITGVNAVSMGTHPMRCEYDVPHDIIKYYPDYLKERGYYTANFYKTDYNVGSRNPGACWDECSRKTPPNWQNLKKNQPFFQVLNLKKSHESNAFGDVTNTKHDPAKMKLAAYHPDVPGMRGNYARYQDSLEVMDTNFGEALQALKDAGLDENTIVIYNSDHGGVLPRSKRYLFQNALHCPLIIRIPEKYKHLWPAEKPGSKIDRLVSYVDMPKTWLSITGSTVPDYMQGRIFLGPETEPEQEYHFAFRGRMDERIDNVRAVSDKRYLYLRSYMPYTPWMQRLDYIWNMEAARVWEKAVENGTANEIQASFFAPRGVNEELYDMQNDPDNVNNLANNPEYGAILDKMRQEMRRKQEEIYDAGLIPETECARLAKEHGTTMYEMARNPDLYNVPAILDAIEVALEENPNNREQLLAMLDSDDLGVRYWGIVGSFLLDNKEAGFKALADQSHEIRAMAAWLLVRNGEKEKGLAALNDLIKQNSYAILMVLNIVDWVDEEDAQVLMPAVRKLKVEQKEVVKSPKKTKVIVGYPGRMRLNLLERFGE</sequence>
<dbReference type="GO" id="GO:0004065">
    <property type="term" value="F:arylsulfatase activity"/>
    <property type="evidence" value="ECO:0007669"/>
    <property type="project" value="TreeGrafter"/>
</dbReference>
<gene>
    <name evidence="6" type="ORF">JIN87_12590</name>
</gene>
<keyword evidence="3" id="KW-0378">Hydrolase</keyword>
<evidence type="ECO:0000256" key="2">
    <source>
        <dbReference type="ARBA" id="ARBA00022723"/>
    </source>
</evidence>
<dbReference type="GO" id="GO:0046872">
    <property type="term" value="F:metal ion binding"/>
    <property type="evidence" value="ECO:0007669"/>
    <property type="project" value="UniProtKB-KW"/>
</dbReference>
<evidence type="ECO:0000313" key="6">
    <source>
        <dbReference type="EMBL" id="MBK1877708.1"/>
    </source>
</evidence>
<dbReference type="InterPro" id="IPR050738">
    <property type="entry name" value="Sulfatase"/>
</dbReference>
<evidence type="ECO:0000256" key="4">
    <source>
        <dbReference type="ARBA" id="ARBA00022837"/>
    </source>
</evidence>
<evidence type="ECO:0000256" key="3">
    <source>
        <dbReference type="ARBA" id="ARBA00022801"/>
    </source>
</evidence>
<organism evidence="6 7">
    <name type="scientific">Pelagicoccus mobilis</name>
    <dbReference type="NCBI Taxonomy" id="415221"/>
    <lineage>
        <taxon>Bacteria</taxon>
        <taxon>Pseudomonadati</taxon>
        <taxon>Verrucomicrobiota</taxon>
        <taxon>Opitutia</taxon>
        <taxon>Puniceicoccales</taxon>
        <taxon>Pelagicoccaceae</taxon>
        <taxon>Pelagicoccus</taxon>
    </lineage>
</organism>
<dbReference type="CDD" id="cd16027">
    <property type="entry name" value="SGSH"/>
    <property type="match status" value="1"/>
</dbReference>
<dbReference type="Pfam" id="PF00884">
    <property type="entry name" value="Sulfatase"/>
    <property type="match status" value="1"/>
</dbReference>
<dbReference type="PANTHER" id="PTHR42693">
    <property type="entry name" value="ARYLSULFATASE FAMILY MEMBER"/>
    <property type="match status" value="1"/>
</dbReference>
<evidence type="ECO:0000313" key="7">
    <source>
        <dbReference type="Proteomes" id="UP000617628"/>
    </source>
</evidence>
<proteinExistence type="inferred from homology"/>
<protein>
    <submittedName>
        <fullName evidence="6">Sulfatase</fullName>
    </submittedName>
</protein>
<dbReference type="SUPFAM" id="SSF53649">
    <property type="entry name" value="Alkaline phosphatase-like"/>
    <property type="match status" value="1"/>
</dbReference>
<keyword evidence="4" id="KW-0106">Calcium</keyword>
<comment type="caution">
    <text evidence="6">The sequence shown here is derived from an EMBL/GenBank/DDBJ whole genome shotgun (WGS) entry which is preliminary data.</text>
</comment>
<accession>A0A934RWN4</accession>
<dbReference type="RefSeq" id="WP_200355921.1">
    <property type="nucleotide sequence ID" value="NZ_JAENIL010000021.1"/>
</dbReference>
<dbReference type="EMBL" id="JAENIL010000021">
    <property type="protein sequence ID" value="MBK1877708.1"/>
    <property type="molecule type" value="Genomic_DNA"/>
</dbReference>
<dbReference type="AlphaFoldDB" id="A0A934RWN4"/>
<dbReference type="InterPro" id="IPR000917">
    <property type="entry name" value="Sulfatase_N"/>
</dbReference>
<keyword evidence="2" id="KW-0479">Metal-binding</keyword>